<dbReference type="PROSITE" id="PS50052">
    <property type="entry name" value="GUANYLATE_KINASE_2"/>
    <property type="match status" value="1"/>
</dbReference>
<proteinExistence type="inferred from homology"/>
<evidence type="ECO:0000256" key="3">
    <source>
        <dbReference type="ARBA" id="ARBA00005790"/>
    </source>
</evidence>
<keyword evidence="10 13" id="KW-0067">ATP-binding</keyword>
<keyword evidence="8 13" id="KW-0547">Nucleotide-binding</keyword>
<dbReference type="SUPFAM" id="SSF52540">
    <property type="entry name" value="P-loop containing nucleoside triphosphate hydrolases"/>
    <property type="match status" value="1"/>
</dbReference>
<comment type="caution">
    <text evidence="15">The sequence shown here is derived from an EMBL/GenBank/DDBJ whole genome shotgun (WGS) entry which is preliminary data.</text>
</comment>
<dbReference type="GO" id="GO:0004385">
    <property type="term" value="F:GMP kinase activity"/>
    <property type="evidence" value="ECO:0007669"/>
    <property type="project" value="UniProtKB-UniRule"/>
</dbReference>
<sequence length="212" mass="24478">MGLIYNKPGNDTLQLKELLPGKLKEGKLIIFSAPSGAGKTTIVKYLLSRIPNISFSISCTTRPKRENEIEGKDYYFITNEEFKTHIQDGKFIEYEEVYPEKFYGTLNSEIQRLWNEGKHVIFDIDVQGGINLKKQFKDRALALFVAPPSLKELEIRLKNRNTETEENIKIRIEKADKELSYAKEFDTILINENLEKTKLKAEALVKSFLEIN</sequence>
<dbReference type="NCBIfam" id="TIGR03263">
    <property type="entry name" value="guanyl_kin"/>
    <property type="match status" value="1"/>
</dbReference>
<evidence type="ECO:0000313" key="15">
    <source>
        <dbReference type="EMBL" id="PQL90335.1"/>
    </source>
</evidence>
<keyword evidence="7 13" id="KW-0808">Transferase</keyword>
<feature type="binding site" evidence="13">
    <location>
        <begin position="33"/>
        <end position="40"/>
    </location>
    <ligand>
        <name>ATP</name>
        <dbReference type="ChEBI" id="CHEBI:30616"/>
    </ligand>
</feature>
<dbReference type="EMBL" id="PSZM01000046">
    <property type="protein sequence ID" value="PQL90335.1"/>
    <property type="molecule type" value="Genomic_DNA"/>
</dbReference>
<evidence type="ECO:0000259" key="14">
    <source>
        <dbReference type="PROSITE" id="PS50052"/>
    </source>
</evidence>
<keyword evidence="16" id="KW-1185">Reference proteome</keyword>
<dbReference type="SMART" id="SM00072">
    <property type="entry name" value="GuKc"/>
    <property type="match status" value="1"/>
</dbReference>
<dbReference type="InterPro" id="IPR008145">
    <property type="entry name" value="GK/Ca_channel_bsu"/>
</dbReference>
<feature type="domain" description="Guanylate kinase-like" evidence="14">
    <location>
        <begin position="26"/>
        <end position="206"/>
    </location>
</feature>
<dbReference type="Pfam" id="PF00625">
    <property type="entry name" value="Guanylate_kin"/>
    <property type="match status" value="1"/>
</dbReference>
<comment type="subcellular location">
    <subcellularLocation>
        <location evidence="2 13">Cytoplasm</location>
    </subcellularLocation>
</comment>
<comment type="catalytic activity">
    <reaction evidence="12 13">
        <text>GMP + ATP = GDP + ADP</text>
        <dbReference type="Rhea" id="RHEA:20780"/>
        <dbReference type="ChEBI" id="CHEBI:30616"/>
        <dbReference type="ChEBI" id="CHEBI:58115"/>
        <dbReference type="ChEBI" id="CHEBI:58189"/>
        <dbReference type="ChEBI" id="CHEBI:456216"/>
        <dbReference type="EC" id="2.7.4.8"/>
    </reaction>
</comment>
<evidence type="ECO:0000256" key="7">
    <source>
        <dbReference type="ARBA" id="ARBA00022679"/>
    </source>
</evidence>
<evidence type="ECO:0000256" key="6">
    <source>
        <dbReference type="ARBA" id="ARBA00022490"/>
    </source>
</evidence>
<evidence type="ECO:0000256" key="1">
    <source>
        <dbReference type="ARBA" id="ARBA00003531"/>
    </source>
</evidence>
<name>A0A2S8A6Y3_9FLAO</name>
<accession>A0A2S8A6Y3</accession>
<dbReference type="Gene3D" id="3.30.63.10">
    <property type="entry name" value="Guanylate Kinase phosphate binding domain"/>
    <property type="match status" value="1"/>
</dbReference>
<dbReference type="CDD" id="cd00071">
    <property type="entry name" value="GMPK"/>
    <property type="match status" value="1"/>
</dbReference>
<organism evidence="15 16">
    <name type="scientific">Apibacter adventoris</name>
    <dbReference type="NCBI Taxonomy" id="1679466"/>
    <lineage>
        <taxon>Bacteria</taxon>
        <taxon>Pseudomonadati</taxon>
        <taxon>Bacteroidota</taxon>
        <taxon>Flavobacteriia</taxon>
        <taxon>Flavobacteriales</taxon>
        <taxon>Weeksellaceae</taxon>
        <taxon>Apibacter</taxon>
    </lineage>
</organism>
<dbReference type="FunFam" id="3.30.63.10:FF:000005">
    <property type="entry name" value="Guanylate kinase"/>
    <property type="match status" value="1"/>
</dbReference>
<evidence type="ECO:0000256" key="13">
    <source>
        <dbReference type="HAMAP-Rule" id="MF_00328"/>
    </source>
</evidence>
<comment type="similarity">
    <text evidence="3 13">Belongs to the guanylate kinase family.</text>
</comment>
<dbReference type="GO" id="GO:0005524">
    <property type="term" value="F:ATP binding"/>
    <property type="evidence" value="ECO:0007669"/>
    <property type="project" value="UniProtKB-UniRule"/>
</dbReference>
<evidence type="ECO:0000256" key="4">
    <source>
        <dbReference type="ARBA" id="ARBA00012961"/>
    </source>
</evidence>
<comment type="function">
    <text evidence="1 13">Essential for recycling GMP and indirectly, cGMP.</text>
</comment>
<evidence type="ECO:0000256" key="12">
    <source>
        <dbReference type="ARBA" id="ARBA00048594"/>
    </source>
</evidence>
<keyword evidence="9 13" id="KW-0418">Kinase</keyword>
<dbReference type="GO" id="GO:0005829">
    <property type="term" value="C:cytosol"/>
    <property type="evidence" value="ECO:0007669"/>
    <property type="project" value="TreeGrafter"/>
</dbReference>
<dbReference type="AlphaFoldDB" id="A0A2S8A6Y3"/>
<dbReference type="PROSITE" id="PS00856">
    <property type="entry name" value="GUANYLATE_KINASE_1"/>
    <property type="match status" value="1"/>
</dbReference>
<evidence type="ECO:0000256" key="8">
    <source>
        <dbReference type="ARBA" id="ARBA00022741"/>
    </source>
</evidence>
<dbReference type="InterPro" id="IPR027417">
    <property type="entry name" value="P-loop_NTPase"/>
</dbReference>
<evidence type="ECO:0000256" key="9">
    <source>
        <dbReference type="ARBA" id="ARBA00022777"/>
    </source>
</evidence>
<dbReference type="InterPro" id="IPR020590">
    <property type="entry name" value="Guanylate_kinase_CS"/>
</dbReference>
<dbReference type="EC" id="2.7.4.8" evidence="4 13"/>
<dbReference type="PANTHER" id="PTHR23117">
    <property type="entry name" value="GUANYLATE KINASE-RELATED"/>
    <property type="match status" value="1"/>
</dbReference>
<dbReference type="HAMAP" id="MF_00328">
    <property type="entry name" value="Guanylate_kinase"/>
    <property type="match status" value="1"/>
</dbReference>
<dbReference type="PANTHER" id="PTHR23117:SF13">
    <property type="entry name" value="GUANYLATE KINASE"/>
    <property type="match status" value="1"/>
</dbReference>
<dbReference type="Proteomes" id="UP000238042">
    <property type="component" value="Unassembled WGS sequence"/>
</dbReference>
<dbReference type="RefSeq" id="WP_105247525.1">
    <property type="nucleotide sequence ID" value="NZ_PSZM01000046.1"/>
</dbReference>
<gene>
    <name evidence="13" type="primary">gmk</name>
    <name evidence="15" type="ORF">C4S77_10575</name>
</gene>
<dbReference type="Gene3D" id="3.40.50.300">
    <property type="entry name" value="P-loop containing nucleotide triphosphate hydrolases"/>
    <property type="match status" value="1"/>
</dbReference>
<dbReference type="InterPro" id="IPR017665">
    <property type="entry name" value="Guanylate_kinase"/>
</dbReference>
<evidence type="ECO:0000313" key="16">
    <source>
        <dbReference type="Proteomes" id="UP000238042"/>
    </source>
</evidence>
<evidence type="ECO:0000256" key="5">
    <source>
        <dbReference type="ARBA" id="ARBA00016296"/>
    </source>
</evidence>
<reference evidence="15 16" key="1">
    <citation type="submission" date="2018-02" db="EMBL/GenBank/DDBJ databases">
        <title>Genome sequences of Apibacter spp., gut symbionts of Asian honey bees.</title>
        <authorList>
            <person name="Kwong W.K."/>
            <person name="Steele M.I."/>
            <person name="Moran N.A."/>
        </authorList>
    </citation>
    <scope>NUCLEOTIDE SEQUENCE [LARGE SCALE GENOMIC DNA]</scope>
    <source>
        <strain evidence="16">wkB301</strain>
    </source>
</reference>
<dbReference type="InterPro" id="IPR008144">
    <property type="entry name" value="Guanylate_kin-like_dom"/>
</dbReference>
<evidence type="ECO:0000256" key="2">
    <source>
        <dbReference type="ARBA" id="ARBA00004496"/>
    </source>
</evidence>
<evidence type="ECO:0000256" key="10">
    <source>
        <dbReference type="ARBA" id="ARBA00022840"/>
    </source>
</evidence>
<keyword evidence="6 13" id="KW-0963">Cytoplasm</keyword>
<protein>
    <recommendedName>
        <fullName evidence="5 13">Guanylate kinase</fullName>
        <ecNumber evidence="4 13">2.7.4.8</ecNumber>
    </recommendedName>
    <alternativeName>
        <fullName evidence="11 13">GMP kinase</fullName>
    </alternativeName>
</protein>
<evidence type="ECO:0000256" key="11">
    <source>
        <dbReference type="ARBA" id="ARBA00030128"/>
    </source>
</evidence>
<dbReference type="OrthoDB" id="9808150at2"/>